<dbReference type="OrthoDB" id="5560627at2759"/>
<organism evidence="2 3">
    <name type="scientific">Dentiscutata erythropus</name>
    <dbReference type="NCBI Taxonomy" id="1348616"/>
    <lineage>
        <taxon>Eukaryota</taxon>
        <taxon>Fungi</taxon>
        <taxon>Fungi incertae sedis</taxon>
        <taxon>Mucoromycota</taxon>
        <taxon>Glomeromycotina</taxon>
        <taxon>Glomeromycetes</taxon>
        <taxon>Diversisporales</taxon>
        <taxon>Gigasporaceae</taxon>
        <taxon>Dentiscutata</taxon>
    </lineage>
</organism>
<name>A0A9N9CD19_9GLOM</name>
<reference evidence="2" key="1">
    <citation type="submission" date="2021-06" db="EMBL/GenBank/DDBJ databases">
        <authorList>
            <person name="Kallberg Y."/>
            <person name="Tangrot J."/>
            <person name="Rosling A."/>
        </authorList>
    </citation>
    <scope>NUCLEOTIDE SEQUENCE</scope>
    <source>
        <strain evidence="2">MA453B</strain>
    </source>
</reference>
<evidence type="ECO:0000256" key="1">
    <source>
        <dbReference type="SAM" id="MobiDB-lite"/>
    </source>
</evidence>
<proteinExistence type="predicted"/>
<dbReference type="Proteomes" id="UP000789405">
    <property type="component" value="Unassembled WGS sequence"/>
</dbReference>
<comment type="caution">
    <text evidence="2">The sequence shown here is derived from an EMBL/GenBank/DDBJ whole genome shotgun (WGS) entry which is preliminary data.</text>
</comment>
<evidence type="ECO:0000313" key="3">
    <source>
        <dbReference type="Proteomes" id="UP000789405"/>
    </source>
</evidence>
<protein>
    <submittedName>
        <fullName evidence="2">18866_t:CDS:1</fullName>
    </submittedName>
</protein>
<dbReference type="AlphaFoldDB" id="A0A9N9CD19"/>
<gene>
    <name evidence="2" type="ORF">DERYTH_LOCUS7399</name>
</gene>
<dbReference type="EMBL" id="CAJVPY010003601">
    <property type="protein sequence ID" value="CAG8596071.1"/>
    <property type="molecule type" value="Genomic_DNA"/>
</dbReference>
<feature type="region of interest" description="Disordered" evidence="1">
    <location>
        <begin position="1"/>
        <end position="35"/>
    </location>
</feature>
<feature type="compositionally biased region" description="Acidic residues" evidence="1">
    <location>
        <begin position="7"/>
        <end position="16"/>
    </location>
</feature>
<feature type="compositionally biased region" description="Polar residues" evidence="1">
    <location>
        <begin position="21"/>
        <end position="35"/>
    </location>
</feature>
<keyword evidence="3" id="KW-1185">Reference proteome</keyword>
<sequence length="82" mass="9739">DQSNCESDQDENEQNDDIAVQESSKNNYENDQSDQSYQVVLSSNHAERLKITKSKSSFQNSWLSEFKWLQYDKISQRMFCKY</sequence>
<evidence type="ECO:0000313" key="2">
    <source>
        <dbReference type="EMBL" id="CAG8596071.1"/>
    </source>
</evidence>
<feature type="non-terminal residue" evidence="2">
    <location>
        <position position="1"/>
    </location>
</feature>
<accession>A0A9N9CD19</accession>